<organism evidence="4 5">
    <name type="scientific">Streptosporangium amethystogenes subsp. fukuiense</name>
    <dbReference type="NCBI Taxonomy" id="698418"/>
    <lineage>
        <taxon>Bacteria</taxon>
        <taxon>Bacillati</taxon>
        <taxon>Actinomycetota</taxon>
        <taxon>Actinomycetes</taxon>
        <taxon>Streptosporangiales</taxon>
        <taxon>Streptosporangiaceae</taxon>
        <taxon>Streptosporangium</taxon>
    </lineage>
</organism>
<dbReference type="SUPFAM" id="SSF46894">
    <property type="entry name" value="C-terminal effector domain of the bipartite response regulators"/>
    <property type="match status" value="1"/>
</dbReference>
<evidence type="ECO:0000313" key="5">
    <source>
        <dbReference type="Proteomes" id="UP001596514"/>
    </source>
</evidence>
<dbReference type="InterPro" id="IPR016032">
    <property type="entry name" value="Sig_transdc_resp-reg_C-effctor"/>
</dbReference>
<name>A0ABW2SWY6_9ACTN</name>
<dbReference type="SMART" id="SM00421">
    <property type="entry name" value="HTH_LUXR"/>
    <property type="match status" value="1"/>
</dbReference>
<dbReference type="Gene3D" id="1.10.10.10">
    <property type="entry name" value="Winged helix-like DNA-binding domain superfamily/Winged helix DNA-binding domain"/>
    <property type="match status" value="1"/>
</dbReference>
<keyword evidence="5" id="KW-1185">Reference proteome</keyword>
<dbReference type="InterPro" id="IPR036388">
    <property type="entry name" value="WH-like_DNA-bd_sf"/>
</dbReference>
<proteinExistence type="predicted"/>
<dbReference type="Gene3D" id="1.25.40.10">
    <property type="entry name" value="Tetratricopeptide repeat domain"/>
    <property type="match status" value="1"/>
</dbReference>
<dbReference type="SUPFAM" id="SSF52540">
    <property type="entry name" value="P-loop containing nucleoside triphosphate hydrolases"/>
    <property type="match status" value="1"/>
</dbReference>
<dbReference type="Pfam" id="PF00196">
    <property type="entry name" value="GerE"/>
    <property type="match status" value="1"/>
</dbReference>
<comment type="caution">
    <text evidence="4">The sequence shown here is derived from an EMBL/GenBank/DDBJ whole genome shotgun (WGS) entry which is preliminary data.</text>
</comment>
<dbReference type="InterPro" id="IPR041664">
    <property type="entry name" value="AAA_16"/>
</dbReference>
<evidence type="ECO:0000313" key="4">
    <source>
        <dbReference type="EMBL" id="MFC7600805.1"/>
    </source>
</evidence>
<dbReference type="PANTHER" id="PTHR16305:SF35">
    <property type="entry name" value="TRANSCRIPTIONAL ACTIVATOR DOMAIN"/>
    <property type="match status" value="1"/>
</dbReference>
<sequence>MRGRRDEQAAVLALLEGVASTTGNVMLVEGEPGTGKTLLLGEAAGLAAARGTAVANGRADELGRLTPLGPLLSALEESPAPLAVARNAAPDGPSLLLWLAEQVRASLERRLGAGPLLVTLDDLQWADPATLMALRTLPSRLAERPVAWLLACRSTPARGDARRLFDLLEEEGATRTVLRPLDDGAVAEVCADILGAAPGKDLAALAAQAGGNPLLLSEYLTGLCEEGAVLVRDGVARLAETTPAGAELPLRVHTAVRRRLNELGAKTRYLLEATAVLGRSFSPAYAAEMLGETPAALLPALEEALAAGVLVTTPDELAFRHELLWRSVVERVPQPVRRALREQVERAARTRPARPARLTGGGGAETLTDLALLAWDEGRLSYGLDLAREAVEQPAGGRRRQQPRAVLASMLIDLWLLEEAESTTEIAAAEAEGEPAWAAEIPVLRARLHLAAGRLGSAIEHAEAALAAAGILGAPLPASSALSVLGTASLRAGDLPGAVRYMERNLAGSARGLPPRTWLRSELVAGRINEARDGATGGMSSLGGLYDALPRHTGALTSEPTAAAWLVRLAMATGQRHRADAVIDAAEGIARRSPGLPSPSVAADHARGLREGDPEALGRAVAGHGDPWARGSAAEDLGVLLGADDGCRDPAVQNLKIALACYGAMGAVRDAARVRGRLRLLGERRRHWVRTAHPTSGWASLTGTEQAVCDLVSQGLTNRNAAEQMFISEHTVAFHLRQVFRKLGIHSRVELARLSAEEGVHHGHRDLREDP</sequence>
<accession>A0ABW2SWY6</accession>
<keyword evidence="2" id="KW-0067">ATP-binding</keyword>
<dbReference type="CDD" id="cd06170">
    <property type="entry name" value="LuxR_C_like"/>
    <property type="match status" value="1"/>
</dbReference>
<dbReference type="PRINTS" id="PR00038">
    <property type="entry name" value="HTHLUXR"/>
</dbReference>
<evidence type="ECO:0000256" key="2">
    <source>
        <dbReference type="ARBA" id="ARBA00022840"/>
    </source>
</evidence>
<reference evidence="5" key="1">
    <citation type="journal article" date="2019" name="Int. J. Syst. Evol. Microbiol.">
        <title>The Global Catalogue of Microorganisms (GCM) 10K type strain sequencing project: providing services to taxonomists for standard genome sequencing and annotation.</title>
        <authorList>
            <consortium name="The Broad Institute Genomics Platform"/>
            <consortium name="The Broad Institute Genome Sequencing Center for Infectious Disease"/>
            <person name="Wu L."/>
            <person name="Ma J."/>
        </authorList>
    </citation>
    <scope>NUCLEOTIDE SEQUENCE [LARGE SCALE GENOMIC DNA]</scope>
    <source>
        <strain evidence="5">JCM 10083</strain>
    </source>
</reference>
<dbReference type="PROSITE" id="PS50043">
    <property type="entry name" value="HTH_LUXR_2"/>
    <property type="match status" value="1"/>
</dbReference>
<evidence type="ECO:0000259" key="3">
    <source>
        <dbReference type="PROSITE" id="PS50043"/>
    </source>
</evidence>
<dbReference type="EMBL" id="JBHTEE010000001">
    <property type="protein sequence ID" value="MFC7600805.1"/>
    <property type="molecule type" value="Genomic_DNA"/>
</dbReference>
<evidence type="ECO:0000256" key="1">
    <source>
        <dbReference type="ARBA" id="ARBA00022741"/>
    </source>
</evidence>
<dbReference type="InterPro" id="IPR027417">
    <property type="entry name" value="P-loop_NTPase"/>
</dbReference>
<keyword evidence="1" id="KW-0547">Nucleotide-binding</keyword>
<dbReference type="RefSeq" id="WP_386271082.1">
    <property type="nucleotide sequence ID" value="NZ_JBHSIJ010000002.1"/>
</dbReference>
<gene>
    <name evidence="4" type="ORF">ACFQVD_11930</name>
</gene>
<protein>
    <submittedName>
        <fullName evidence="4">AAA family ATPase</fullName>
    </submittedName>
</protein>
<dbReference type="PANTHER" id="PTHR16305">
    <property type="entry name" value="TESTICULAR SOLUBLE ADENYLYL CYCLASE"/>
    <property type="match status" value="1"/>
</dbReference>
<dbReference type="Pfam" id="PF13191">
    <property type="entry name" value="AAA_16"/>
    <property type="match status" value="1"/>
</dbReference>
<feature type="domain" description="HTH luxR-type" evidence="3">
    <location>
        <begin position="694"/>
        <end position="759"/>
    </location>
</feature>
<dbReference type="Proteomes" id="UP001596514">
    <property type="component" value="Unassembled WGS sequence"/>
</dbReference>
<dbReference type="InterPro" id="IPR011990">
    <property type="entry name" value="TPR-like_helical_dom_sf"/>
</dbReference>
<dbReference type="InterPro" id="IPR000792">
    <property type="entry name" value="Tscrpt_reg_LuxR_C"/>
</dbReference>